<sequence>MPAVPVTDMASSPGGRLSRRRLLELLGLGAVGTTAAATTTACAADGRGKGGGKSGKTREFHGAWPYQVPPKGHFNLMSGVTDSIGLGMYLDLIFLPGGMWYWKEQKWEPLLGKKWGFDEKASTFTYTIKDGLTWNDGSPITSQDVLSTFMCRRVMRQTEWQFVNKLEAADEHTVVFTMNNPSTVVERYVVRAAVFPHAMYGGFAKRATELFSGGGSLDDAEGKKLNEDVQAYRPKNPEKEVLTSGPFRYDFGSITNAQLTLRKNEKGWGADRINFDTITVFNGETTDVTPVVLAKNVDYATHGFPTATEKELISKGFRIIRPPTYAGGGLFLNLDKLPEFRDVRARQGLAHAIDRRLAAEVGGDSYKPVRLMAGFSDILVPQWLSDADQARLNHYEHDQDKAASILTAAGWTRRGGSWRTPQGKPATYEINYPAEYFDYVAAAQSIARQLKSFGIQLNMRGVTFTQQPIDLDKGRFEFAMQGWGASSAPHPHFSFVAAFFTHNIPIAANQGGKGIAFPLTQNTKAFGKVDLEKVVNEAGAGLDEQKQRQNVAIAARAFNELLPIIPIEERYGNNPALQGVRVKEWPPDSDPIMLNAPYADNFTTLLMFKGKLQPA</sequence>
<dbReference type="EMBL" id="LT629732">
    <property type="protein sequence ID" value="SDR87640.1"/>
    <property type="molecule type" value="Genomic_DNA"/>
</dbReference>
<evidence type="ECO:0000256" key="3">
    <source>
        <dbReference type="ARBA" id="ARBA00022729"/>
    </source>
</evidence>
<protein>
    <submittedName>
        <fullName evidence="5">Peptide/nickel transport system substrate-binding protein</fullName>
    </submittedName>
</protein>
<evidence type="ECO:0000313" key="6">
    <source>
        <dbReference type="Proteomes" id="UP000198983"/>
    </source>
</evidence>
<organism evidence="5 6">
    <name type="scientific">Actinopolymorpha singaporensis</name>
    <dbReference type="NCBI Taxonomy" id="117157"/>
    <lineage>
        <taxon>Bacteria</taxon>
        <taxon>Bacillati</taxon>
        <taxon>Actinomycetota</taxon>
        <taxon>Actinomycetes</taxon>
        <taxon>Propionibacteriales</taxon>
        <taxon>Actinopolymorphaceae</taxon>
        <taxon>Actinopolymorpha</taxon>
    </lineage>
</organism>
<dbReference type="AlphaFoldDB" id="A0A1H1MM12"/>
<accession>A0A1H1MM12</accession>
<keyword evidence="3" id="KW-0732">Signal</keyword>
<dbReference type="Gene3D" id="3.10.105.10">
    <property type="entry name" value="Dipeptide-binding Protein, Domain 3"/>
    <property type="match status" value="1"/>
</dbReference>
<dbReference type="InterPro" id="IPR039424">
    <property type="entry name" value="SBP_5"/>
</dbReference>
<dbReference type="Proteomes" id="UP000198983">
    <property type="component" value="Chromosome I"/>
</dbReference>
<dbReference type="Pfam" id="PF00496">
    <property type="entry name" value="SBP_bac_5"/>
    <property type="match status" value="1"/>
</dbReference>
<evidence type="ECO:0000313" key="5">
    <source>
        <dbReference type="EMBL" id="SDR87640.1"/>
    </source>
</evidence>
<dbReference type="GO" id="GO:1904680">
    <property type="term" value="F:peptide transmembrane transporter activity"/>
    <property type="evidence" value="ECO:0007669"/>
    <property type="project" value="TreeGrafter"/>
</dbReference>
<dbReference type="GO" id="GO:0015833">
    <property type="term" value="P:peptide transport"/>
    <property type="evidence" value="ECO:0007669"/>
    <property type="project" value="TreeGrafter"/>
</dbReference>
<name>A0A1H1MM12_9ACTN</name>
<comment type="similarity">
    <text evidence="1">Belongs to the bacterial solute-binding protein 5 family.</text>
</comment>
<dbReference type="STRING" id="117157.SAMN04489717_0878"/>
<feature type="domain" description="Solute-binding protein family 5" evidence="4">
    <location>
        <begin position="107"/>
        <end position="493"/>
    </location>
</feature>
<gene>
    <name evidence="5" type="ORF">SAMN04489717_0878</name>
</gene>
<dbReference type="Gene3D" id="3.40.190.10">
    <property type="entry name" value="Periplasmic binding protein-like II"/>
    <property type="match status" value="1"/>
</dbReference>
<dbReference type="PANTHER" id="PTHR30290">
    <property type="entry name" value="PERIPLASMIC BINDING COMPONENT OF ABC TRANSPORTER"/>
    <property type="match status" value="1"/>
</dbReference>
<dbReference type="SUPFAM" id="SSF53850">
    <property type="entry name" value="Periplasmic binding protein-like II"/>
    <property type="match status" value="1"/>
</dbReference>
<dbReference type="InterPro" id="IPR006311">
    <property type="entry name" value="TAT_signal"/>
</dbReference>
<proteinExistence type="inferred from homology"/>
<evidence type="ECO:0000259" key="4">
    <source>
        <dbReference type="Pfam" id="PF00496"/>
    </source>
</evidence>
<reference evidence="5 6" key="1">
    <citation type="submission" date="2016-10" db="EMBL/GenBank/DDBJ databases">
        <authorList>
            <person name="de Groot N.N."/>
        </authorList>
    </citation>
    <scope>NUCLEOTIDE SEQUENCE [LARGE SCALE GENOMIC DNA]</scope>
    <source>
        <strain evidence="5 6">DSM 22024</strain>
    </source>
</reference>
<evidence type="ECO:0000256" key="2">
    <source>
        <dbReference type="ARBA" id="ARBA00022448"/>
    </source>
</evidence>
<dbReference type="PROSITE" id="PS51318">
    <property type="entry name" value="TAT"/>
    <property type="match status" value="1"/>
</dbReference>
<keyword evidence="2" id="KW-0813">Transport</keyword>
<evidence type="ECO:0000256" key="1">
    <source>
        <dbReference type="ARBA" id="ARBA00005695"/>
    </source>
</evidence>
<dbReference type="PANTHER" id="PTHR30290:SF9">
    <property type="entry name" value="OLIGOPEPTIDE-BINDING PROTEIN APPA"/>
    <property type="match status" value="1"/>
</dbReference>
<keyword evidence="6" id="KW-1185">Reference proteome</keyword>
<dbReference type="InterPro" id="IPR000914">
    <property type="entry name" value="SBP_5_dom"/>
</dbReference>